<evidence type="ECO:0000259" key="5">
    <source>
        <dbReference type="PROSITE" id="PS51294"/>
    </source>
</evidence>
<feature type="domain" description="Myb-like" evidence="4">
    <location>
        <begin position="366"/>
        <end position="412"/>
    </location>
</feature>
<dbReference type="InterPro" id="IPR009057">
    <property type="entry name" value="Homeodomain-like_sf"/>
</dbReference>
<evidence type="ECO:0000256" key="3">
    <source>
        <dbReference type="SAM" id="MobiDB-lite"/>
    </source>
</evidence>
<evidence type="ECO:0000256" key="1">
    <source>
        <dbReference type="ARBA" id="ARBA00004123"/>
    </source>
</evidence>
<dbReference type="EMBL" id="GISG01264389">
    <property type="protein sequence ID" value="MBA4674800.1"/>
    <property type="molecule type" value="Transcribed_RNA"/>
</dbReference>
<keyword evidence="2" id="KW-0539">Nucleus</keyword>
<comment type="subcellular location">
    <subcellularLocation>
        <location evidence="1">Nucleus</location>
    </subcellularLocation>
</comment>
<proteinExistence type="predicted"/>
<organism evidence="6">
    <name type="scientific">Opuntia streptacantha</name>
    <name type="common">Prickly pear cactus</name>
    <name type="synonym">Opuntia cardona</name>
    <dbReference type="NCBI Taxonomy" id="393608"/>
    <lineage>
        <taxon>Eukaryota</taxon>
        <taxon>Viridiplantae</taxon>
        <taxon>Streptophyta</taxon>
        <taxon>Embryophyta</taxon>
        <taxon>Tracheophyta</taxon>
        <taxon>Spermatophyta</taxon>
        <taxon>Magnoliopsida</taxon>
        <taxon>eudicotyledons</taxon>
        <taxon>Gunneridae</taxon>
        <taxon>Pentapetalae</taxon>
        <taxon>Caryophyllales</taxon>
        <taxon>Cactineae</taxon>
        <taxon>Cactaceae</taxon>
        <taxon>Opuntioideae</taxon>
        <taxon>Opuntia</taxon>
    </lineage>
</organism>
<feature type="region of interest" description="Disordered" evidence="3">
    <location>
        <begin position="262"/>
        <end position="345"/>
    </location>
</feature>
<dbReference type="GO" id="GO:0005634">
    <property type="term" value="C:nucleus"/>
    <property type="evidence" value="ECO:0007669"/>
    <property type="project" value="UniProtKB-SubCell"/>
</dbReference>
<dbReference type="SMART" id="SM00717">
    <property type="entry name" value="SANT"/>
    <property type="match status" value="1"/>
</dbReference>
<dbReference type="PANTHER" id="PTHR47122:SF8">
    <property type="entry name" value="MYB-LIKE DOMAIN-CONTAINING PROTEIN"/>
    <property type="match status" value="1"/>
</dbReference>
<dbReference type="CDD" id="cd11660">
    <property type="entry name" value="SANT_TRF"/>
    <property type="match status" value="1"/>
</dbReference>
<evidence type="ECO:0000256" key="2">
    <source>
        <dbReference type="ARBA" id="ARBA00023242"/>
    </source>
</evidence>
<evidence type="ECO:0000313" key="6">
    <source>
        <dbReference type="EMBL" id="MBA4674800.1"/>
    </source>
</evidence>
<dbReference type="SUPFAM" id="SSF46689">
    <property type="entry name" value="Homeodomain-like"/>
    <property type="match status" value="1"/>
</dbReference>
<dbReference type="InterPro" id="IPR017930">
    <property type="entry name" value="Myb_dom"/>
</dbReference>
<dbReference type="AlphaFoldDB" id="A0A7C9ERY2"/>
<sequence>MNEVKAEESCISDFGCGRIEAGQLWSEHSNDQAPALYFDADFEKAFKIDDISSVFHYDLVPDIGGLNSYLTGERKGEPRCGDFGSMLTEDKAVNLHPIGNLSNASEDYILDVDFSKKVPELDYRFCEEWSFRNAISEIHSPATSNEVVRVSEPSAPGPKCISNLVGKSTFGGMHDFHDTKCEGEALVEDEMALKCSLICDLVDVHETDDIQNPLEIDRSLDKSINYTCLSLSTKTSCTSTCMQYDEVCPVNDDMEADELLMNDLSTDSSPEVQIAKSRRKRLSKPPQRYIEGLPLSKSRSHGARKCSSSSSKDKGPRVQSQKTKVARVSECNSEIDSDEEYDPLPSHYNIRKAKRKSDRKKGNNLWTLTEVEALVDGISQFGLGQWTAIKKNFFSSSYRTSTDIRDKWRNLVKTNCRNLKSKREHHRSSAQPLPEAIIQRVKELVNVHSSPRCGSKHQSMLAGTP</sequence>
<dbReference type="Gene3D" id="1.10.246.220">
    <property type="match status" value="1"/>
</dbReference>
<dbReference type="InterPro" id="IPR001005">
    <property type="entry name" value="SANT/Myb"/>
</dbReference>
<accession>A0A7C9ERY2</accession>
<feature type="domain" description="HTH myb-type" evidence="5">
    <location>
        <begin position="356"/>
        <end position="416"/>
    </location>
</feature>
<dbReference type="PROSITE" id="PS51294">
    <property type="entry name" value="HTH_MYB"/>
    <property type="match status" value="1"/>
</dbReference>
<reference evidence="6" key="2">
    <citation type="submission" date="2020-07" db="EMBL/GenBank/DDBJ databases">
        <authorList>
            <person name="Vera ALvarez R."/>
            <person name="Arias-Moreno D.M."/>
            <person name="Jimenez-Jacinto V."/>
            <person name="Jimenez-Bremont J.F."/>
            <person name="Swaminathan K."/>
            <person name="Moose S.P."/>
            <person name="Guerrero-Gonzalez M.L."/>
            <person name="Marino-Ramirez L."/>
            <person name="Landsman D."/>
            <person name="Rodriguez-Kessler M."/>
            <person name="Delgado-Sanchez P."/>
        </authorList>
    </citation>
    <scope>NUCLEOTIDE SEQUENCE</scope>
    <source>
        <tissue evidence="6">Cladode</tissue>
    </source>
</reference>
<dbReference type="PANTHER" id="PTHR47122">
    <property type="entry name" value="MYB-LIKE DNA-BINDING DOMAIN CONTAINING PROTEIN, EXPRESSED"/>
    <property type="match status" value="1"/>
</dbReference>
<dbReference type="Pfam" id="PF00249">
    <property type="entry name" value="Myb_DNA-binding"/>
    <property type="match status" value="1"/>
</dbReference>
<name>A0A7C9ERY2_OPUST</name>
<protein>
    <submittedName>
        <fullName evidence="6">Uncharacterized protein</fullName>
    </submittedName>
</protein>
<reference evidence="6" key="1">
    <citation type="journal article" date="2013" name="J. Plant Res.">
        <title>Effect of fungi and light on seed germination of three Opuntia species from semiarid lands of central Mexico.</title>
        <authorList>
            <person name="Delgado-Sanchez P."/>
            <person name="Jimenez-Bremont J.F."/>
            <person name="Guerrero-Gonzalez Mde L."/>
            <person name="Flores J."/>
        </authorList>
    </citation>
    <scope>NUCLEOTIDE SEQUENCE</scope>
    <source>
        <tissue evidence="6">Cladode</tissue>
    </source>
</reference>
<evidence type="ECO:0000259" key="4">
    <source>
        <dbReference type="PROSITE" id="PS50090"/>
    </source>
</evidence>
<dbReference type="PROSITE" id="PS50090">
    <property type="entry name" value="MYB_LIKE"/>
    <property type="match status" value="1"/>
</dbReference>
<feature type="compositionally biased region" description="Acidic residues" evidence="3">
    <location>
        <begin position="333"/>
        <end position="342"/>
    </location>
</feature>